<dbReference type="GO" id="GO:0006281">
    <property type="term" value="P:DNA repair"/>
    <property type="evidence" value="ECO:0007669"/>
    <property type="project" value="TreeGrafter"/>
</dbReference>
<protein>
    <recommendedName>
        <fullName evidence="3">HAD family hydrolase</fullName>
    </recommendedName>
</protein>
<dbReference type="NCBIfam" id="TIGR01509">
    <property type="entry name" value="HAD-SF-IA-v3"/>
    <property type="match status" value="1"/>
</dbReference>
<dbReference type="NCBIfam" id="TIGR01549">
    <property type="entry name" value="HAD-SF-IA-v1"/>
    <property type="match status" value="1"/>
</dbReference>
<dbReference type="Gene3D" id="3.40.50.1000">
    <property type="entry name" value="HAD superfamily/HAD-like"/>
    <property type="match status" value="1"/>
</dbReference>
<organism evidence="1 2">
    <name type="scientific">Gemmatimonas phototrophica</name>
    <dbReference type="NCBI Taxonomy" id="1379270"/>
    <lineage>
        <taxon>Bacteria</taxon>
        <taxon>Pseudomonadati</taxon>
        <taxon>Gemmatimonadota</taxon>
        <taxon>Gemmatimonadia</taxon>
        <taxon>Gemmatimonadales</taxon>
        <taxon>Gemmatimonadaceae</taxon>
        <taxon>Gemmatimonas</taxon>
    </lineage>
</organism>
<dbReference type="InterPro" id="IPR036412">
    <property type="entry name" value="HAD-like_sf"/>
</dbReference>
<dbReference type="SUPFAM" id="SSF56784">
    <property type="entry name" value="HAD-like"/>
    <property type="match status" value="1"/>
</dbReference>
<dbReference type="InterPro" id="IPR023214">
    <property type="entry name" value="HAD_sf"/>
</dbReference>
<dbReference type="InterPro" id="IPR041492">
    <property type="entry name" value="HAD_2"/>
</dbReference>
<evidence type="ECO:0000313" key="2">
    <source>
        <dbReference type="Proteomes" id="UP000076404"/>
    </source>
</evidence>
<reference evidence="1 2" key="1">
    <citation type="journal article" date="2014" name="Proc. Natl. Acad. Sci. U.S.A.">
        <title>Functional type 2 photosynthetic reaction centers found in the rare bacterial phylum Gemmatimonadetes.</title>
        <authorList>
            <person name="Zeng Y."/>
            <person name="Feng F."/>
            <person name="Medova H."/>
            <person name="Dean J."/>
            <person name="Koblizek M."/>
        </authorList>
    </citation>
    <scope>NUCLEOTIDE SEQUENCE [LARGE SCALE GENOMIC DNA]</scope>
    <source>
        <strain evidence="1 2">AP64</strain>
    </source>
</reference>
<dbReference type="Gene3D" id="1.10.150.240">
    <property type="entry name" value="Putative phosphatase, domain 2"/>
    <property type="match status" value="1"/>
</dbReference>
<dbReference type="PRINTS" id="PR00413">
    <property type="entry name" value="HADHALOGNASE"/>
</dbReference>
<dbReference type="Proteomes" id="UP000076404">
    <property type="component" value="Chromosome"/>
</dbReference>
<dbReference type="eggNOG" id="COG0546">
    <property type="taxonomic scope" value="Bacteria"/>
</dbReference>
<keyword evidence="2" id="KW-1185">Reference proteome</keyword>
<reference evidence="1 2" key="2">
    <citation type="journal article" date="2016" name="Environ. Microbiol. Rep.">
        <title>Metagenomic evidence for the presence of phototrophic Gemmatimonadetes bacteria in diverse environments.</title>
        <authorList>
            <person name="Zeng Y."/>
            <person name="Baumbach J."/>
            <person name="Barbosa E.G."/>
            <person name="Azevedo V."/>
            <person name="Zhang C."/>
            <person name="Koblizek M."/>
        </authorList>
    </citation>
    <scope>NUCLEOTIDE SEQUENCE [LARGE SCALE GENOMIC DNA]</scope>
    <source>
        <strain evidence="1 2">AP64</strain>
    </source>
</reference>
<dbReference type="EMBL" id="CP011454">
    <property type="protein sequence ID" value="AMW05640.1"/>
    <property type="molecule type" value="Genomic_DNA"/>
</dbReference>
<dbReference type="GO" id="GO:0008967">
    <property type="term" value="F:phosphoglycolate phosphatase activity"/>
    <property type="evidence" value="ECO:0007669"/>
    <property type="project" value="TreeGrafter"/>
</dbReference>
<gene>
    <name evidence="1" type="ORF">GEMMAAP_14165</name>
</gene>
<dbReference type="PANTHER" id="PTHR43434">
    <property type="entry name" value="PHOSPHOGLYCOLATE PHOSPHATASE"/>
    <property type="match status" value="1"/>
</dbReference>
<dbReference type="SFLD" id="SFLDG01135">
    <property type="entry name" value="C1.5.6:_HAD__Beta-PGM__Phospha"/>
    <property type="match status" value="1"/>
</dbReference>
<dbReference type="KEGG" id="gph:GEMMAAP_14165"/>
<dbReference type="InterPro" id="IPR050155">
    <property type="entry name" value="HAD-like_hydrolase_sf"/>
</dbReference>
<dbReference type="PANTHER" id="PTHR43434:SF24">
    <property type="entry name" value="HYDROLASE-RELATED"/>
    <property type="match status" value="1"/>
</dbReference>
<sequence>MTRPALLFDLDGTLIDSIGLLLECMQYAFADRARKPTTAEWVAGIGTPLRTQLAEWCAGPDDVEAMVGRYRDYQDLHLERLTSPFPHVLDTMQWARAEGFPTALVTSKGKGMTKRSLDHVGLGQSFDAVVTFEETTRHKPLPDPVFLALERLGAHPEQALFVGDSPHDMHAGRAAGVKTAAALWGPFSRTELAVATPDFWMTGFGELPGIVAGL</sequence>
<dbReference type="InterPro" id="IPR006439">
    <property type="entry name" value="HAD-SF_hydro_IA"/>
</dbReference>
<proteinExistence type="predicted"/>
<accession>A0A143BMB0</accession>
<dbReference type="STRING" id="1379270.GEMMAAP_14165"/>
<evidence type="ECO:0008006" key="3">
    <source>
        <dbReference type="Google" id="ProtNLM"/>
    </source>
</evidence>
<dbReference type="RefSeq" id="WP_053333723.1">
    <property type="nucleotide sequence ID" value="NZ_CP011454.1"/>
</dbReference>
<dbReference type="Pfam" id="PF13419">
    <property type="entry name" value="HAD_2"/>
    <property type="match status" value="1"/>
</dbReference>
<dbReference type="SFLD" id="SFLDS00003">
    <property type="entry name" value="Haloacid_Dehalogenase"/>
    <property type="match status" value="1"/>
</dbReference>
<dbReference type="AlphaFoldDB" id="A0A143BMB0"/>
<evidence type="ECO:0000313" key="1">
    <source>
        <dbReference type="EMBL" id="AMW05640.1"/>
    </source>
</evidence>
<name>A0A143BMB0_9BACT</name>
<dbReference type="SFLD" id="SFLDG01129">
    <property type="entry name" value="C1.5:_HAD__Beta-PGM__Phosphata"/>
    <property type="match status" value="1"/>
</dbReference>
<dbReference type="GO" id="GO:0005829">
    <property type="term" value="C:cytosol"/>
    <property type="evidence" value="ECO:0007669"/>
    <property type="project" value="TreeGrafter"/>
</dbReference>
<dbReference type="InterPro" id="IPR023198">
    <property type="entry name" value="PGP-like_dom2"/>
</dbReference>
<dbReference type="OrthoDB" id="9793014at2"/>